<dbReference type="Pfam" id="PF06462">
    <property type="entry name" value="Hyd_WA"/>
    <property type="match status" value="3"/>
</dbReference>
<evidence type="ECO:0000313" key="8">
    <source>
        <dbReference type="Proteomes" id="UP000007110"/>
    </source>
</evidence>
<proteinExistence type="inferred from homology"/>
<dbReference type="SMART" id="SM00694">
    <property type="entry name" value="DysFC"/>
    <property type="match status" value="2"/>
</dbReference>
<feature type="region of interest" description="Disordered" evidence="5">
    <location>
        <begin position="1367"/>
        <end position="1387"/>
    </location>
</feature>
<keyword evidence="8" id="KW-1185">Reference proteome</keyword>
<evidence type="ECO:0000256" key="2">
    <source>
        <dbReference type="ARBA" id="ARBA00005966"/>
    </source>
</evidence>
<comment type="subcellular location">
    <subcellularLocation>
        <location evidence="1">Cytoplasmic vesicle</location>
        <location evidence="1">Autophagosome membrane</location>
    </subcellularLocation>
</comment>
<name>A0A7M7NQ92_STRPU</name>
<dbReference type="InterPro" id="IPR011993">
    <property type="entry name" value="PH-like_dom_sf"/>
</dbReference>
<evidence type="ECO:0000256" key="5">
    <source>
        <dbReference type="SAM" id="MobiDB-lite"/>
    </source>
</evidence>
<feature type="compositionally biased region" description="Polar residues" evidence="5">
    <location>
        <begin position="1378"/>
        <end position="1387"/>
    </location>
</feature>
<dbReference type="Gene3D" id="2.30.29.30">
    <property type="entry name" value="Pleckstrin-homology domain (PH domain)/Phosphotyrosine-binding domain (PTB)"/>
    <property type="match status" value="1"/>
</dbReference>
<dbReference type="OMA" id="CPMQISR"/>
<keyword evidence="4" id="KW-0677">Repeat</keyword>
<dbReference type="RefSeq" id="XP_030840070.1">
    <property type="nucleotide sequence ID" value="XM_030984210.1"/>
</dbReference>
<dbReference type="Pfam" id="PF06398">
    <property type="entry name" value="Pex24p"/>
    <property type="match status" value="1"/>
</dbReference>
<evidence type="ECO:0000256" key="1">
    <source>
        <dbReference type="ARBA" id="ARBA00004652"/>
    </source>
</evidence>
<dbReference type="PANTHER" id="PTHR23250">
    <property type="entry name" value="DYSFERLIN-RELATED"/>
    <property type="match status" value="1"/>
</dbReference>
<accession>A0A7M7NQ92</accession>
<dbReference type="Pfam" id="PF19193">
    <property type="entry name" value="Tectonin"/>
    <property type="match status" value="2"/>
</dbReference>
<dbReference type="Proteomes" id="UP000007110">
    <property type="component" value="Unassembled WGS sequence"/>
</dbReference>
<sequence length="1387" mass="155907">MPATYLWAIGNRGRAYAMSTNNQIWELRSMEYNVKRVLGFKRISAAKHVVWGLAYNQQPYVYVFGMDVPIRFLEYTYENQRWGPVRGYSDRSLIFSDRPPWSDEKGTRVFPRPRDVRLPNKHWKWESDWHVDENYKGQPTGKEGWQYAVNFNTNENYTSEKRWNSCVRRRKWIRYRKYIATDAWAQVQSINADPLEEPLMELSVGGHELPGQHEGYLSVWAISALGKVFFRVGVTRKNPEGTLWREVFTSEGKGLVQLSVGPTGVVWGVTWDGQGVIRIGVSRDHPLGTGWTYVSPPETALLTSVAVGNNVVWALTRDQKVWFRKGFMSTDMKENRSNRSGTSWIEMCGQVAQLTVGPNDQVWALTAEEGRSIIFRSGVSYEELSGREWKAVIIIEKNDQRYIYQPPDTISVADSMVSNSVSICGKTQHLLDADSRFMRSVSEPSALSLMGYDSCVPSVLGDEFMHNGKLMRTMCAQTVDLSMASNSVALHSGFEDSQNSAFLPGDGGTIGRSASASPVNVPGVPELVSEPPETDSPSVSVPAKGLTVEDIHNLSPIAVPVRAFTRQPSYHTDVSVSDNTIDYITDFNEEDSCENLQDSGSEKGTQTETLPDCVNLHHGALVGPDITVDLVKRLQLQSNQSTSTTGIPDSVEREDGRPAYLVDNSKNSLGSIKFSVGDKELGLDSGTVSDGDLRTTPSIMVEDFDSRPRPHLFTSQSRQRGLMNSFSRTVDSSLPIRNDSMADLCSVEDEMDLEEPLWMWVCGGGCVVEPTSLPKWFHQATLSQQSFRHRLQEGPWRGAILSSLRRRRDEESKFFEHYPNAVERSSWAKVGRLQWHSEGRRRQWADCTIELERGVDGTGRQQSRFSLHYQSFGKQKLIRFLLSEITCVQEVNNGSEYPSFCIFTPKRVLDRKPITLRANSDKELEEWVAAISQACTEVRGIYGAPSCRASWLVTCRGDVFVHETLPNMQIAPSSHLYWRQIGGHLAYIEACGAGVVWGLGQDNTPWVYLGGYGGMFKGIYSSSFGSQPQTDSKNICVFENQRWSPLAGFTDRGLWTNDSGKIIESRDNVQMPSSLWQWISDWKIDFTISGSTDKEGWQYAKEFKHTKAFHKDRRWNDYVRRRRWVRRCQIKTSGPWKQMPNLGLKDVSLQVDTDEEWDGPIALWAIGTNGDVVTRLGVTRACPEGTAWMHVPTDQPFQSISVGGKFRVWAVARDGSAFYRNRVSDYNRTGDTWFHIAPPSVAPLKQISAGKCSVWAIDTQMNLWYRQDITPTFPEGTKWIHVSSRVRKVSLGPQDQVWVIADQVDGARGVVCRRDGIASAKPMGKAWDKGAGGGIMHLCIRGCTKELERAPSVEDIAMATIQGSALDTKKKEDPVRPYTSSDGNALC</sequence>
<feature type="domain" description="PH" evidence="6">
    <location>
        <begin position="900"/>
        <end position="936"/>
    </location>
</feature>
<reference evidence="8" key="1">
    <citation type="submission" date="2015-02" db="EMBL/GenBank/DDBJ databases">
        <title>Genome sequencing for Strongylocentrotus purpuratus.</title>
        <authorList>
            <person name="Murali S."/>
            <person name="Liu Y."/>
            <person name="Vee V."/>
            <person name="English A."/>
            <person name="Wang M."/>
            <person name="Skinner E."/>
            <person name="Han Y."/>
            <person name="Muzny D.M."/>
            <person name="Worley K.C."/>
            <person name="Gibbs R.A."/>
        </authorList>
    </citation>
    <scope>NUCLEOTIDE SEQUENCE</scope>
</reference>
<evidence type="ECO:0000256" key="3">
    <source>
        <dbReference type="ARBA" id="ARBA00016409"/>
    </source>
</evidence>
<dbReference type="KEGG" id="spu:591448"/>
<dbReference type="InterPro" id="IPR001849">
    <property type="entry name" value="PH_domain"/>
</dbReference>
<dbReference type="PROSITE" id="PS50003">
    <property type="entry name" value="PH_DOMAIN"/>
    <property type="match status" value="1"/>
</dbReference>
<comment type="similarity">
    <text evidence="2">Belongs to the TECPR1 family.</text>
</comment>
<dbReference type="InParanoid" id="A0A7M7NQ92"/>
<dbReference type="InterPro" id="IPR051513">
    <property type="entry name" value="Tectonin_beta-prop"/>
</dbReference>
<dbReference type="EnsemblMetazoa" id="XM_030984210">
    <property type="protein sequence ID" value="XP_030840070"/>
    <property type="gene ID" value="LOC591448"/>
</dbReference>
<dbReference type="SMART" id="SM00706">
    <property type="entry name" value="TECPR"/>
    <property type="match status" value="10"/>
</dbReference>
<dbReference type="SMART" id="SM00233">
    <property type="entry name" value="PH"/>
    <property type="match status" value="1"/>
</dbReference>
<dbReference type="InterPro" id="IPR010482">
    <property type="entry name" value="TECPR1-like_DysF"/>
</dbReference>
<organism evidence="7 8">
    <name type="scientific">Strongylocentrotus purpuratus</name>
    <name type="common">Purple sea urchin</name>
    <dbReference type="NCBI Taxonomy" id="7668"/>
    <lineage>
        <taxon>Eukaryota</taxon>
        <taxon>Metazoa</taxon>
        <taxon>Echinodermata</taxon>
        <taxon>Eleutherozoa</taxon>
        <taxon>Echinozoa</taxon>
        <taxon>Echinoidea</taxon>
        <taxon>Euechinoidea</taxon>
        <taxon>Echinacea</taxon>
        <taxon>Camarodonta</taxon>
        <taxon>Echinidea</taxon>
        <taxon>Strongylocentrotidae</taxon>
        <taxon>Strongylocentrotus</taxon>
    </lineage>
</organism>
<dbReference type="CDD" id="cd13300">
    <property type="entry name" value="PH1_TECPR1"/>
    <property type="match status" value="1"/>
</dbReference>
<protein>
    <recommendedName>
        <fullName evidence="3">Tectonin beta-propeller repeat-containing protein 1</fullName>
    </recommendedName>
</protein>
<dbReference type="InterPro" id="IPR006624">
    <property type="entry name" value="Beta-propeller_rpt_TECPR"/>
</dbReference>
<dbReference type="FunCoup" id="A0A7M7NQ92">
    <property type="interactions" value="778"/>
</dbReference>
<evidence type="ECO:0000259" key="6">
    <source>
        <dbReference type="PROSITE" id="PS50003"/>
    </source>
</evidence>
<dbReference type="GeneID" id="591448"/>
<dbReference type="OrthoDB" id="72441at2759"/>
<dbReference type="InterPro" id="IPR006614">
    <property type="entry name" value="Peroxin/Ferlin"/>
</dbReference>
<evidence type="ECO:0000313" key="7">
    <source>
        <dbReference type="EnsemblMetazoa" id="XP_030840070"/>
    </source>
</evidence>
<evidence type="ECO:0000256" key="4">
    <source>
        <dbReference type="ARBA" id="ARBA00022737"/>
    </source>
</evidence>
<dbReference type="CTD" id="25851"/>
<dbReference type="PANTHER" id="PTHR23250:SF1">
    <property type="entry name" value="TECTONIN BETA-PROPELLER REPEAT-CONTAINING PROTEIN 1"/>
    <property type="match status" value="1"/>
</dbReference>
<reference evidence="7" key="2">
    <citation type="submission" date="2021-01" db="UniProtKB">
        <authorList>
            <consortium name="EnsemblMetazoa"/>
        </authorList>
    </citation>
    <scope>IDENTIFICATION</scope>
</reference>
<dbReference type="SMART" id="SM00693">
    <property type="entry name" value="DysFN"/>
    <property type="match status" value="2"/>
</dbReference>
<dbReference type="SUPFAM" id="SSF50729">
    <property type="entry name" value="PH domain-like"/>
    <property type="match status" value="1"/>
</dbReference>
<dbReference type="GO" id="GO:0000421">
    <property type="term" value="C:autophagosome membrane"/>
    <property type="evidence" value="ECO:0007669"/>
    <property type="project" value="UniProtKB-SubCell"/>
</dbReference>